<dbReference type="InterPro" id="IPR009057">
    <property type="entry name" value="Homeodomain-like_sf"/>
</dbReference>
<evidence type="ECO:0000256" key="3">
    <source>
        <dbReference type="ARBA" id="ARBA00023163"/>
    </source>
</evidence>
<dbReference type="HOGENOM" id="CLU_000445_88_14_9"/>
<dbReference type="PROSITE" id="PS01124">
    <property type="entry name" value="HTH_ARAC_FAMILY_2"/>
    <property type="match status" value="1"/>
</dbReference>
<dbReference type="GO" id="GO:0003700">
    <property type="term" value="F:DNA-binding transcription factor activity"/>
    <property type="evidence" value="ECO:0007669"/>
    <property type="project" value="InterPro"/>
</dbReference>
<gene>
    <name evidence="5" type="ordered locus">Mahau_1219</name>
</gene>
<keyword evidence="1" id="KW-0805">Transcription regulation</keyword>
<dbReference type="SUPFAM" id="SSF46689">
    <property type="entry name" value="Homeodomain-like"/>
    <property type="match status" value="2"/>
</dbReference>
<dbReference type="GO" id="GO:0043565">
    <property type="term" value="F:sequence-specific DNA binding"/>
    <property type="evidence" value="ECO:0007669"/>
    <property type="project" value="InterPro"/>
</dbReference>
<dbReference type="PANTHER" id="PTHR43280:SF28">
    <property type="entry name" value="HTH-TYPE TRANSCRIPTIONAL ACTIVATOR RHAS"/>
    <property type="match status" value="1"/>
</dbReference>
<dbReference type="AlphaFoldDB" id="F3ZW34"/>
<dbReference type="InterPro" id="IPR018062">
    <property type="entry name" value="HTH_AraC-typ_CS"/>
</dbReference>
<dbReference type="PANTHER" id="PTHR43280">
    <property type="entry name" value="ARAC-FAMILY TRANSCRIPTIONAL REGULATOR"/>
    <property type="match status" value="1"/>
</dbReference>
<name>F3ZW34_MAHA5</name>
<dbReference type="Proteomes" id="UP000008457">
    <property type="component" value="Chromosome"/>
</dbReference>
<evidence type="ECO:0000256" key="2">
    <source>
        <dbReference type="ARBA" id="ARBA00023125"/>
    </source>
</evidence>
<dbReference type="EMBL" id="CP002360">
    <property type="protein sequence ID" value="AEE96414.1"/>
    <property type="molecule type" value="Genomic_DNA"/>
</dbReference>
<keyword evidence="6" id="KW-1185">Reference proteome</keyword>
<keyword evidence="2" id="KW-0238">DNA-binding</keyword>
<reference evidence="6" key="1">
    <citation type="submission" date="2010-11" db="EMBL/GenBank/DDBJ databases">
        <title>The complete genome of Mahella australiensis DSM 15567.</title>
        <authorList>
            <consortium name="US DOE Joint Genome Institute (JGI-PGF)"/>
            <person name="Lucas S."/>
            <person name="Copeland A."/>
            <person name="Lapidus A."/>
            <person name="Bruce D."/>
            <person name="Goodwin L."/>
            <person name="Pitluck S."/>
            <person name="Kyrpides N."/>
            <person name="Mavromatis K."/>
            <person name="Pagani I."/>
            <person name="Ivanova N."/>
            <person name="Teshima H."/>
            <person name="Brettin T."/>
            <person name="Detter J.C."/>
            <person name="Han C."/>
            <person name="Tapia R."/>
            <person name="Land M."/>
            <person name="Hauser L."/>
            <person name="Markowitz V."/>
            <person name="Cheng J.-F."/>
            <person name="Hugenholtz P."/>
            <person name="Woyke T."/>
            <person name="Wu D."/>
            <person name="Spring S."/>
            <person name="Pukall R."/>
            <person name="Steenblock K."/>
            <person name="Schneider S."/>
            <person name="Klenk H.-P."/>
            <person name="Eisen J.A."/>
        </authorList>
    </citation>
    <scope>NUCLEOTIDE SEQUENCE [LARGE SCALE GENOMIC DNA]</scope>
    <source>
        <strain evidence="6">DSM 15567 / CIP 107919 / 50-1 BON</strain>
    </source>
</reference>
<dbReference type="KEGG" id="mas:Mahau_1219"/>
<proteinExistence type="predicted"/>
<evidence type="ECO:0000259" key="4">
    <source>
        <dbReference type="PROSITE" id="PS01124"/>
    </source>
</evidence>
<dbReference type="Pfam" id="PF12833">
    <property type="entry name" value="HTH_18"/>
    <property type="match status" value="1"/>
</dbReference>
<accession>F3ZW34</accession>
<feature type="domain" description="HTH araC/xylS-type" evidence="4">
    <location>
        <begin position="186"/>
        <end position="284"/>
    </location>
</feature>
<dbReference type="PROSITE" id="PS00041">
    <property type="entry name" value="HTH_ARAC_FAMILY_1"/>
    <property type="match status" value="1"/>
</dbReference>
<dbReference type="Pfam" id="PF02311">
    <property type="entry name" value="AraC_binding"/>
    <property type="match status" value="1"/>
</dbReference>
<organism evidence="5 6">
    <name type="scientific">Mahella australiensis (strain DSM 15567 / CIP 107919 / 50-1 BON)</name>
    <dbReference type="NCBI Taxonomy" id="697281"/>
    <lineage>
        <taxon>Bacteria</taxon>
        <taxon>Bacillati</taxon>
        <taxon>Bacillota</taxon>
        <taxon>Clostridia</taxon>
        <taxon>Thermoanaerobacterales</taxon>
        <taxon>Thermoanaerobacterales Family IV. Incertae Sedis</taxon>
        <taxon>Mahella</taxon>
    </lineage>
</organism>
<dbReference type="Gene3D" id="1.10.10.60">
    <property type="entry name" value="Homeodomain-like"/>
    <property type="match status" value="2"/>
</dbReference>
<evidence type="ECO:0000313" key="6">
    <source>
        <dbReference type="Proteomes" id="UP000008457"/>
    </source>
</evidence>
<dbReference type="STRING" id="697281.Mahau_1219"/>
<dbReference type="InterPro" id="IPR014710">
    <property type="entry name" value="RmlC-like_jellyroll"/>
</dbReference>
<dbReference type="eggNOG" id="COG2207">
    <property type="taxonomic scope" value="Bacteria"/>
</dbReference>
<reference evidence="5 6" key="2">
    <citation type="journal article" date="2011" name="Stand. Genomic Sci.">
        <title>Complete genome sequence of Mahella australiensis type strain (50-1 BON).</title>
        <authorList>
            <person name="Sikorski J."/>
            <person name="Teshima H."/>
            <person name="Nolan M."/>
            <person name="Lucas S."/>
            <person name="Hammon N."/>
            <person name="Deshpande S."/>
            <person name="Cheng J.F."/>
            <person name="Pitluck S."/>
            <person name="Liolios K."/>
            <person name="Pagani I."/>
            <person name="Ivanova N."/>
            <person name="Huntemann M."/>
            <person name="Mavromatis K."/>
            <person name="Ovchinikova G."/>
            <person name="Pati A."/>
            <person name="Tapia R."/>
            <person name="Han C."/>
            <person name="Goodwin L."/>
            <person name="Chen A."/>
            <person name="Palaniappan K."/>
            <person name="Land M."/>
            <person name="Hauser L."/>
            <person name="Ngatchou-Djao O.D."/>
            <person name="Rohde M."/>
            <person name="Pukall R."/>
            <person name="Spring S."/>
            <person name="Abt B."/>
            <person name="Goker M."/>
            <person name="Detter J.C."/>
            <person name="Woyke T."/>
            <person name="Bristow J."/>
            <person name="Markowitz V."/>
            <person name="Hugenholtz P."/>
            <person name="Eisen J.A."/>
            <person name="Kyrpides N.C."/>
            <person name="Klenk H.P."/>
            <person name="Lapidus A."/>
        </authorList>
    </citation>
    <scope>NUCLEOTIDE SEQUENCE [LARGE SCALE GENOMIC DNA]</scope>
    <source>
        <strain evidence="6">DSM 15567 / CIP 107919 / 50-1 BON</strain>
    </source>
</reference>
<dbReference type="eggNOG" id="COG1917">
    <property type="taxonomic scope" value="Bacteria"/>
</dbReference>
<evidence type="ECO:0000256" key="1">
    <source>
        <dbReference type="ARBA" id="ARBA00023015"/>
    </source>
</evidence>
<dbReference type="Gene3D" id="2.60.120.10">
    <property type="entry name" value="Jelly Rolls"/>
    <property type="match status" value="1"/>
</dbReference>
<dbReference type="InterPro" id="IPR037923">
    <property type="entry name" value="HTH-like"/>
</dbReference>
<dbReference type="InterPro" id="IPR003313">
    <property type="entry name" value="AraC-bd"/>
</dbReference>
<protein>
    <submittedName>
        <fullName evidence="5">Transcriptional regulator, AraC family</fullName>
    </submittedName>
</protein>
<dbReference type="SMART" id="SM00342">
    <property type="entry name" value="HTH_ARAC"/>
    <property type="match status" value="1"/>
</dbReference>
<sequence>MAFKDINPHVRFANLLVCPIGFCEGPRKIYDHQFLYVHSGHGLIKIGDNEYEASAGDLFFYSPGLIHTMTADNTNPFVLTGIHFDFTKNHTDKLYPIGPFDLASFRTDNITENIQFLDFGGFKDKVSFQDSSRMRSLIMSIVKEYEDQRRYNQTCLDGYFLAFLGIVARYTIAEDKNSRNDNHLVNEIIEYIQIHYDQDITNKQLADIFHFNPNYLNHIMVIHTGVSLHQYLINTRIRRSLDMLLYTDMSISQVSAAVGFSDIHYFSRLFKQRIGYPPSVVKEYIKPTQ</sequence>
<dbReference type="InterPro" id="IPR018060">
    <property type="entry name" value="HTH_AraC"/>
</dbReference>
<evidence type="ECO:0000313" key="5">
    <source>
        <dbReference type="EMBL" id="AEE96414.1"/>
    </source>
</evidence>
<dbReference type="SUPFAM" id="SSF51215">
    <property type="entry name" value="Regulatory protein AraC"/>
    <property type="match status" value="1"/>
</dbReference>
<keyword evidence="3" id="KW-0804">Transcription</keyword>